<evidence type="ECO:0000313" key="3">
    <source>
        <dbReference type="Proteomes" id="UP000800094"/>
    </source>
</evidence>
<evidence type="ECO:0000256" key="1">
    <source>
        <dbReference type="SAM" id="SignalP"/>
    </source>
</evidence>
<dbReference type="GeneID" id="54579690"/>
<sequence length="213" mass="23164">MHHPSILLTTLFATAALGAFIPPPPLPKSCGVLNYNVPQDMRVGDCFAIEGPVNSYMVWDICGCAFYSVIECVNSSEVGLVVAVCDAGFCWSSRTGYEDRFASSIPPGSAPPGTTMRLSMLFTTALAGAALGCKTRWPPSCGKLYQDGPLCANECVNYKHSVQDYQIGNACYCWFFEFDNCQGRVGLLLGPQLSWLTGTAKSYRCHPYINEEP</sequence>
<dbReference type="AlphaFoldDB" id="A0A6A6J0H1"/>
<reference evidence="2" key="1">
    <citation type="journal article" date="2020" name="Stud. Mycol.">
        <title>101 Dothideomycetes genomes: a test case for predicting lifestyles and emergence of pathogens.</title>
        <authorList>
            <person name="Haridas S."/>
            <person name="Albert R."/>
            <person name="Binder M."/>
            <person name="Bloem J."/>
            <person name="Labutti K."/>
            <person name="Salamov A."/>
            <person name="Andreopoulos B."/>
            <person name="Baker S."/>
            <person name="Barry K."/>
            <person name="Bills G."/>
            <person name="Bluhm B."/>
            <person name="Cannon C."/>
            <person name="Castanera R."/>
            <person name="Culley D."/>
            <person name="Daum C."/>
            <person name="Ezra D."/>
            <person name="Gonzalez J."/>
            <person name="Henrissat B."/>
            <person name="Kuo A."/>
            <person name="Liang C."/>
            <person name="Lipzen A."/>
            <person name="Lutzoni F."/>
            <person name="Magnuson J."/>
            <person name="Mondo S."/>
            <person name="Nolan M."/>
            <person name="Ohm R."/>
            <person name="Pangilinan J."/>
            <person name="Park H.-J."/>
            <person name="Ramirez L."/>
            <person name="Alfaro M."/>
            <person name="Sun H."/>
            <person name="Tritt A."/>
            <person name="Yoshinaga Y."/>
            <person name="Zwiers L.-H."/>
            <person name="Turgeon B."/>
            <person name="Goodwin S."/>
            <person name="Spatafora J."/>
            <person name="Crous P."/>
            <person name="Grigoriev I."/>
        </authorList>
    </citation>
    <scope>NUCLEOTIDE SEQUENCE</scope>
    <source>
        <strain evidence="2">CBS 122368</strain>
    </source>
</reference>
<dbReference type="EMBL" id="ML987189">
    <property type="protein sequence ID" value="KAF2255998.1"/>
    <property type="molecule type" value="Genomic_DNA"/>
</dbReference>
<evidence type="ECO:0000313" key="2">
    <source>
        <dbReference type="EMBL" id="KAF2255998.1"/>
    </source>
</evidence>
<accession>A0A6A6J0H1</accession>
<dbReference type="Proteomes" id="UP000800094">
    <property type="component" value="Unassembled WGS sequence"/>
</dbReference>
<keyword evidence="3" id="KW-1185">Reference proteome</keyword>
<organism evidence="2 3">
    <name type="scientific">Trematosphaeria pertusa</name>
    <dbReference type="NCBI Taxonomy" id="390896"/>
    <lineage>
        <taxon>Eukaryota</taxon>
        <taxon>Fungi</taxon>
        <taxon>Dikarya</taxon>
        <taxon>Ascomycota</taxon>
        <taxon>Pezizomycotina</taxon>
        <taxon>Dothideomycetes</taxon>
        <taxon>Pleosporomycetidae</taxon>
        <taxon>Pleosporales</taxon>
        <taxon>Massarineae</taxon>
        <taxon>Trematosphaeriaceae</taxon>
        <taxon>Trematosphaeria</taxon>
    </lineage>
</organism>
<keyword evidence="1" id="KW-0732">Signal</keyword>
<dbReference type="RefSeq" id="XP_033691002.1">
    <property type="nucleotide sequence ID" value="XM_033826360.1"/>
</dbReference>
<feature type="signal peptide" evidence="1">
    <location>
        <begin position="1"/>
        <end position="18"/>
    </location>
</feature>
<proteinExistence type="predicted"/>
<name>A0A6A6J0H1_9PLEO</name>
<feature type="chain" id="PRO_5025403404" evidence="1">
    <location>
        <begin position="19"/>
        <end position="213"/>
    </location>
</feature>
<protein>
    <submittedName>
        <fullName evidence="2">Uncharacterized protein</fullName>
    </submittedName>
</protein>
<gene>
    <name evidence="2" type="ORF">BU26DRAFT_498736</name>
</gene>